<evidence type="ECO:0000256" key="1">
    <source>
        <dbReference type="SAM" id="MobiDB-lite"/>
    </source>
</evidence>
<accession>A0A0N4XXY3</accession>
<reference evidence="4" key="1">
    <citation type="submission" date="2017-02" db="UniProtKB">
        <authorList>
            <consortium name="WormBaseParasite"/>
        </authorList>
    </citation>
    <scope>IDENTIFICATION</scope>
</reference>
<evidence type="ECO:0000313" key="2">
    <source>
        <dbReference type="EMBL" id="VDL71488.1"/>
    </source>
</evidence>
<dbReference type="WBParaSite" id="NBR_0000789801-mRNA-1">
    <property type="protein sequence ID" value="NBR_0000789801-mRNA-1"/>
    <property type="gene ID" value="NBR_0000789801"/>
</dbReference>
<feature type="region of interest" description="Disordered" evidence="1">
    <location>
        <begin position="230"/>
        <end position="277"/>
    </location>
</feature>
<evidence type="ECO:0000313" key="4">
    <source>
        <dbReference type="WBParaSite" id="NBR_0000789801-mRNA-1"/>
    </source>
</evidence>
<name>A0A0N4XXY3_NIPBR</name>
<feature type="compositionally biased region" description="Acidic residues" evidence="1">
    <location>
        <begin position="406"/>
        <end position="429"/>
    </location>
</feature>
<protein>
    <submittedName>
        <fullName evidence="4">ELM2 domain-containing protein</fullName>
    </submittedName>
</protein>
<dbReference type="Proteomes" id="UP000271162">
    <property type="component" value="Unassembled WGS sequence"/>
</dbReference>
<proteinExistence type="predicted"/>
<feature type="region of interest" description="Disordered" evidence="1">
    <location>
        <begin position="13"/>
        <end position="34"/>
    </location>
</feature>
<dbReference type="EMBL" id="UYSL01019939">
    <property type="protein sequence ID" value="VDL71488.1"/>
    <property type="molecule type" value="Genomic_DNA"/>
</dbReference>
<sequence>MYDGEAISTYMNSSGCDMHDDLEPPTTKKARLDTSQKEQIKPSKKGYHGWMVVSRRSEIVDFNVVRRLNFDDDQNVQVNEVEEKVGDGINQCDNDNVNAEVSGIEETTGYGVSQSDIDSVNVQVNGSEEKVDNGINQCDNDSVNQCHDDEDLTKTAVGAVGLPNGVGDTELAHGEDDQTNAVLEADHSPNDTGDVEVLLIPSLADQLMLLEQTQLHNGYDLAQTAMDAAHLPNCPGDDQLPHEEDGQTENAEEATNSFMNRKIKQEPVTPPNEEETEPQQPFVYTMHKQIKVEEPDDYDYENMCYIRTEESTPSNAHPETFRETVDPVPNLADTVGLGAFGPSMPMEPVPGFGDGAPPTEYQLYGRKRSFSVEELKQLLVARADVEPHDYKLAERVFGLQFASAVEVEEVEEEEEEEEENEEDENEEPMWDLTQTIMIN</sequence>
<keyword evidence="3" id="KW-1185">Reference proteome</keyword>
<organism evidence="4">
    <name type="scientific">Nippostrongylus brasiliensis</name>
    <name type="common">Rat hookworm</name>
    <dbReference type="NCBI Taxonomy" id="27835"/>
    <lineage>
        <taxon>Eukaryota</taxon>
        <taxon>Metazoa</taxon>
        <taxon>Ecdysozoa</taxon>
        <taxon>Nematoda</taxon>
        <taxon>Chromadorea</taxon>
        <taxon>Rhabditida</taxon>
        <taxon>Rhabditina</taxon>
        <taxon>Rhabditomorpha</taxon>
        <taxon>Strongyloidea</taxon>
        <taxon>Heligmosomidae</taxon>
        <taxon>Nippostrongylus</taxon>
    </lineage>
</organism>
<dbReference type="AlphaFoldDB" id="A0A0N4XXY3"/>
<gene>
    <name evidence="2" type="ORF">NBR_LOCUS7899</name>
</gene>
<reference evidence="2 3" key="2">
    <citation type="submission" date="2018-11" db="EMBL/GenBank/DDBJ databases">
        <authorList>
            <consortium name="Pathogen Informatics"/>
        </authorList>
    </citation>
    <scope>NUCLEOTIDE SEQUENCE [LARGE SCALE GENOMIC DNA]</scope>
</reference>
<feature type="region of interest" description="Disordered" evidence="1">
    <location>
        <begin position="406"/>
        <end position="439"/>
    </location>
</feature>
<evidence type="ECO:0000313" key="3">
    <source>
        <dbReference type="Proteomes" id="UP000271162"/>
    </source>
</evidence>